<keyword evidence="2" id="KW-1185">Reference proteome</keyword>
<evidence type="ECO:0000313" key="2">
    <source>
        <dbReference type="Proteomes" id="UP000505306"/>
    </source>
</evidence>
<dbReference type="AlphaFoldDB" id="A0A6G6GJC0"/>
<dbReference type="Proteomes" id="UP000505306">
    <property type="component" value="Chromosome"/>
</dbReference>
<dbReference type="RefSeq" id="WP_164678671.1">
    <property type="nucleotide sequence ID" value="NZ_CP049057.1"/>
</dbReference>
<dbReference type="KEGG" id="mgel:G5B37_03400"/>
<protein>
    <submittedName>
        <fullName evidence="1">Uncharacterized protein</fullName>
    </submittedName>
</protein>
<accession>A0A6G6GJC0</accession>
<organism evidence="1 2">
    <name type="scientific">Rasiella rasia</name>
    <dbReference type="NCBI Taxonomy" id="2744027"/>
    <lineage>
        <taxon>Bacteria</taxon>
        <taxon>Pseudomonadati</taxon>
        <taxon>Bacteroidota</taxon>
        <taxon>Flavobacteriia</taxon>
        <taxon>Flavobacteriales</taxon>
        <taxon>Flavobacteriaceae</taxon>
        <taxon>Rasiella</taxon>
    </lineage>
</organism>
<reference evidence="1 2" key="1">
    <citation type="submission" date="2020-02" db="EMBL/GenBank/DDBJ databases">
        <title>Complete genome sequence of Flavobacteriaceae bacterium.</title>
        <authorList>
            <person name="Kim S.-J."/>
            <person name="Kim Y.-S."/>
            <person name="Kim K.-H."/>
        </authorList>
    </citation>
    <scope>NUCLEOTIDE SEQUENCE [LARGE SCALE GENOMIC DNA]</scope>
    <source>
        <strain evidence="1 2">RR4-40</strain>
    </source>
</reference>
<proteinExistence type="predicted"/>
<dbReference type="EMBL" id="CP049057">
    <property type="protein sequence ID" value="QIE58638.1"/>
    <property type="molecule type" value="Genomic_DNA"/>
</dbReference>
<name>A0A6G6GJC0_9FLAO</name>
<sequence>MNYTRKYYESFLDSFSAITELESNDYSNLAIQKDTLSTLISKTIKFDILNLELSKAIEKELKSKSKNKFIERQSRLAEFLYNNLGRLLYTFERTERSTDYATALEIYRTRLPFKTVSKWNVLENENKEFSMDLLFFDMNRKWITIDRESDYLEYKNELKSKNNQLRYSLKDKKIPKRTLNKIQKHFQKKFDISLNYIETNYPTIKSEFSVYGSNVRMYVIDRNGVPGQTTRQTKTYKGINPKNKCVIYPYFLNLATRFNNLEEIESNSLGFSESLFEIENLEKYDTDFDPRLIHFELLYIFLKNCSKTQKKEFLKYLIKCSLSAHVRDSEKEDELLLYHDEKCKLFIDNTPNLKNIKEILNEDEYSHIAFTNRPDEETYNFLNKLNIKDISINQIARDYINIGNGDLVHYYIKDRLSSLNITSKYQNKSQELISKLSNCPLGMDGWSEFEEICTEIFEYLFSDNFRNYTKKIQAYTNDNIFRRDLIVNNNFNDTTSIWGQAKSDFNCNLIVVDFKNYSEPLEQNEFYLPSKYLNLNTGKFGILFTRKGLGNSAKILQKRMLNLNDELLIALNENDLVQMIKEKSLNQDPSYRLENIKFSLYETT</sequence>
<gene>
    <name evidence="1" type="ORF">G5B37_03400</name>
</gene>
<evidence type="ECO:0000313" key="1">
    <source>
        <dbReference type="EMBL" id="QIE58638.1"/>
    </source>
</evidence>